<keyword evidence="1" id="KW-0472">Membrane</keyword>
<name>A0A7Z9BLU7_9CYAN</name>
<keyword evidence="1" id="KW-0812">Transmembrane</keyword>
<keyword evidence="3" id="KW-1185">Reference proteome</keyword>
<evidence type="ECO:0000313" key="3">
    <source>
        <dbReference type="Proteomes" id="UP000182190"/>
    </source>
</evidence>
<proteinExistence type="predicted"/>
<reference evidence="2" key="1">
    <citation type="submission" date="2019-10" db="EMBL/GenBank/DDBJ databases">
        <authorList>
            <consortium name="Genoscope - CEA"/>
            <person name="William W."/>
        </authorList>
    </citation>
    <scope>NUCLEOTIDE SEQUENCE [LARGE SCALE GENOMIC DNA]</scope>
    <source>
        <strain evidence="2">BBR_PRJEB10994</strain>
    </source>
</reference>
<protein>
    <submittedName>
        <fullName evidence="2">Uncharacterized protein</fullName>
    </submittedName>
</protein>
<sequence>MSLICLLCSGCFMFENCSLLFIAVACITLGATAIVLIIGNISPIPYGVRLISLSGFSTK</sequence>
<evidence type="ECO:0000256" key="1">
    <source>
        <dbReference type="SAM" id="Phobius"/>
    </source>
</evidence>
<feature type="transmembrane region" description="Helical" evidence="1">
    <location>
        <begin position="20"/>
        <end position="41"/>
    </location>
</feature>
<dbReference type="Proteomes" id="UP000182190">
    <property type="component" value="Unassembled WGS sequence"/>
</dbReference>
<organism evidence="2 3">
    <name type="scientific">Planktothrix paucivesiculata PCC 9631</name>
    <dbReference type="NCBI Taxonomy" id="671071"/>
    <lineage>
        <taxon>Bacteria</taxon>
        <taxon>Bacillati</taxon>
        <taxon>Cyanobacteriota</taxon>
        <taxon>Cyanophyceae</taxon>
        <taxon>Oscillatoriophycideae</taxon>
        <taxon>Oscillatoriales</taxon>
        <taxon>Microcoleaceae</taxon>
        <taxon>Planktothrix</taxon>
    </lineage>
</organism>
<evidence type="ECO:0000313" key="2">
    <source>
        <dbReference type="EMBL" id="VXD17410.1"/>
    </source>
</evidence>
<gene>
    <name evidence="2" type="ORF">PL9631_330032</name>
</gene>
<accession>A0A7Z9BLU7</accession>
<comment type="caution">
    <text evidence="2">The sequence shown here is derived from an EMBL/GenBank/DDBJ whole genome shotgun (WGS) entry which is preliminary data.</text>
</comment>
<dbReference type="EMBL" id="CZCS02000172">
    <property type="protein sequence ID" value="VXD17410.1"/>
    <property type="molecule type" value="Genomic_DNA"/>
</dbReference>
<dbReference type="AlphaFoldDB" id="A0A7Z9BLU7"/>
<keyword evidence="1" id="KW-1133">Transmembrane helix</keyword>